<feature type="region of interest" description="Disordered" evidence="1">
    <location>
        <begin position="95"/>
        <end position="202"/>
    </location>
</feature>
<accession>A0A3R7PMG4</accession>
<evidence type="ECO:0000313" key="3">
    <source>
        <dbReference type="Proteomes" id="UP000283509"/>
    </source>
</evidence>
<feature type="compositionally biased region" description="Basic and acidic residues" evidence="1">
    <location>
        <begin position="31"/>
        <end position="42"/>
    </location>
</feature>
<reference evidence="2 3" key="1">
    <citation type="submission" date="2018-04" db="EMBL/GenBank/DDBJ databases">
        <authorList>
            <person name="Zhang X."/>
            <person name="Yuan J."/>
            <person name="Li F."/>
            <person name="Xiang J."/>
        </authorList>
    </citation>
    <scope>NUCLEOTIDE SEQUENCE [LARGE SCALE GENOMIC DNA]</scope>
    <source>
        <tissue evidence="2">Muscle</tissue>
    </source>
</reference>
<organism evidence="2 3">
    <name type="scientific">Penaeus vannamei</name>
    <name type="common">Whiteleg shrimp</name>
    <name type="synonym">Litopenaeus vannamei</name>
    <dbReference type="NCBI Taxonomy" id="6689"/>
    <lineage>
        <taxon>Eukaryota</taxon>
        <taxon>Metazoa</taxon>
        <taxon>Ecdysozoa</taxon>
        <taxon>Arthropoda</taxon>
        <taxon>Crustacea</taxon>
        <taxon>Multicrustacea</taxon>
        <taxon>Malacostraca</taxon>
        <taxon>Eumalacostraca</taxon>
        <taxon>Eucarida</taxon>
        <taxon>Decapoda</taxon>
        <taxon>Dendrobranchiata</taxon>
        <taxon>Penaeoidea</taxon>
        <taxon>Penaeidae</taxon>
        <taxon>Penaeus</taxon>
    </lineage>
</organism>
<feature type="region of interest" description="Disordered" evidence="1">
    <location>
        <begin position="1"/>
        <end position="42"/>
    </location>
</feature>
<comment type="caution">
    <text evidence="2">The sequence shown here is derived from an EMBL/GenBank/DDBJ whole genome shotgun (WGS) entry which is preliminary data.</text>
</comment>
<gene>
    <name evidence="2" type="ORF">C7M84_004663</name>
</gene>
<reference evidence="2 3" key="2">
    <citation type="submission" date="2019-01" db="EMBL/GenBank/DDBJ databases">
        <title>The decoding of complex shrimp genome reveals the adaptation for benthos swimmer, frequently molting mechanism and breeding impact on genome.</title>
        <authorList>
            <person name="Sun Y."/>
            <person name="Gao Y."/>
            <person name="Yu Y."/>
        </authorList>
    </citation>
    <scope>NUCLEOTIDE SEQUENCE [LARGE SCALE GENOMIC DNA]</scope>
    <source>
        <tissue evidence="2">Muscle</tissue>
    </source>
</reference>
<evidence type="ECO:0000256" key="1">
    <source>
        <dbReference type="SAM" id="MobiDB-lite"/>
    </source>
</evidence>
<sequence>MGYQRGKGEQRAGICRPRFAPPSIPRPSFVPKDHHPHAEPGARSCEVVEFRHVLMVRRDSCQAGQESSWVEKGARKADQTRLRIIRDFRERARVWKREQQGEERKSVEREQLGEDECGERETGRRGVWRETQQGEEYGEKATRRQRVTGRRERHGRPRTPTHAKGTYVTAGDVSDAAGAPRTPPPAVNSRPRSPLQPGPSPLRLTSDMDFVYCCVKEEGGRALVGRGHRARACLPAHPAPSPFVTARLRSSSSTRGISSPERSPPGADERAAHLYCSLPYPQVCPITSDPAGASVLPPGARERLSEPLNERKCEPLSGRLSERFCEPLRERLNELLSVPLGKRLSEPLSESLSEPLREHLIEPLNQRMSEPLSERLSEP</sequence>
<feature type="compositionally biased region" description="Basic residues" evidence="1">
    <location>
        <begin position="143"/>
        <end position="161"/>
    </location>
</feature>
<feature type="compositionally biased region" description="Basic and acidic residues" evidence="1">
    <location>
        <begin position="95"/>
        <end position="112"/>
    </location>
</feature>
<feature type="region of interest" description="Disordered" evidence="1">
    <location>
        <begin position="244"/>
        <end position="268"/>
    </location>
</feature>
<proteinExistence type="predicted"/>
<feature type="compositionally biased region" description="Basic and acidic residues" evidence="1">
    <location>
        <begin position="119"/>
        <end position="128"/>
    </location>
</feature>
<dbReference type="AlphaFoldDB" id="A0A3R7PMG4"/>
<dbReference type="EMBL" id="QCYY01001614">
    <property type="protein sequence ID" value="ROT76749.1"/>
    <property type="molecule type" value="Genomic_DNA"/>
</dbReference>
<keyword evidence="3" id="KW-1185">Reference proteome</keyword>
<feature type="compositionally biased region" description="Basic and acidic residues" evidence="1">
    <location>
        <begin position="1"/>
        <end position="10"/>
    </location>
</feature>
<name>A0A3R7PMG4_PENVA</name>
<protein>
    <submittedName>
        <fullName evidence="2">Uncharacterized protein</fullName>
    </submittedName>
</protein>
<feature type="compositionally biased region" description="Low complexity" evidence="1">
    <location>
        <begin position="247"/>
        <end position="261"/>
    </location>
</feature>
<dbReference type="Proteomes" id="UP000283509">
    <property type="component" value="Unassembled WGS sequence"/>
</dbReference>
<evidence type="ECO:0000313" key="2">
    <source>
        <dbReference type="EMBL" id="ROT76749.1"/>
    </source>
</evidence>